<organism evidence="1 2">
    <name type="scientific">Cucumis sativus</name>
    <name type="common">Cucumber</name>
    <dbReference type="NCBI Taxonomy" id="3659"/>
    <lineage>
        <taxon>Eukaryota</taxon>
        <taxon>Viridiplantae</taxon>
        <taxon>Streptophyta</taxon>
        <taxon>Embryophyta</taxon>
        <taxon>Tracheophyta</taxon>
        <taxon>Spermatophyta</taxon>
        <taxon>Magnoliopsida</taxon>
        <taxon>eudicotyledons</taxon>
        <taxon>Gunneridae</taxon>
        <taxon>Pentapetalae</taxon>
        <taxon>rosids</taxon>
        <taxon>fabids</taxon>
        <taxon>Cucurbitales</taxon>
        <taxon>Cucurbitaceae</taxon>
        <taxon>Benincaseae</taxon>
        <taxon>Cucumis</taxon>
    </lineage>
</organism>
<dbReference type="EMBL" id="CM002922">
    <property type="protein sequence ID" value="KGN66690.1"/>
    <property type="molecule type" value="Genomic_DNA"/>
</dbReference>
<proteinExistence type="predicted"/>
<reference evidence="1 2" key="1">
    <citation type="journal article" date="2009" name="Nat. Genet.">
        <title>The genome of the cucumber, Cucumis sativus L.</title>
        <authorList>
            <person name="Huang S."/>
            <person name="Li R."/>
            <person name="Zhang Z."/>
            <person name="Li L."/>
            <person name="Gu X."/>
            <person name="Fan W."/>
            <person name="Lucas W.J."/>
            <person name="Wang X."/>
            <person name="Xie B."/>
            <person name="Ni P."/>
            <person name="Ren Y."/>
            <person name="Zhu H."/>
            <person name="Li J."/>
            <person name="Lin K."/>
            <person name="Jin W."/>
            <person name="Fei Z."/>
            <person name="Li G."/>
            <person name="Staub J."/>
            <person name="Kilian A."/>
            <person name="van der Vossen E.A."/>
            <person name="Wu Y."/>
            <person name="Guo J."/>
            <person name="He J."/>
            <person name="Jia Z."/>
            <person name="Ren Y."/>
            <person name="Tian G."/>
            <person name="Lu Y."/>
            <person name="Ruan J."/>
            <person name="Qian W."/>
            <person name="Wang M."/>
            <person name="Huang Q."/>
            <person name="Li B."/>
            <person name="Xuan Z."/>
            <person name="Cao J."/>
            <person name="Asan"/>
            <person name="Wu Z."/>
            <person name="Zhang J."/>
            <person name="Cai Q."/>
            <person name="Bai Y."/>
            <person name="Zhao B."/>
            <person name="Han Y."/>
            <person name="Li Y."/>
            <person name="Li X."/>
            <person name="Wang S."/>
            <person name="Shi Q."/>
            <person name="Liu S."/>
            <person name="Cho W.K."/>
            <person name="Kim J.Y."/>
            <person name="Xu Y."/>
            <person name="Heller-Uszynska K."/>
            <person name="Miao H."/>
            <person name="Cheng Z."/>
            <person name="Zhang S."/>
            <person name="Wu J."/>
            <person name="Yang Y."/>
            <person name="Kang H."/>
            <person name="Li M."/>
            <person name="Liang H."/>
            <person name="Ren X."/>
            <person name="Shi Z."/>
            <person name="Wen M."/>
            <person name="Jian M."/>
            <person name="Yang H."/>
            <person name="Zhang G."/>
            <person name="Yang Z."/>
            <person name="Chen R."/>
            <person name="Liu S."/>
            <person name="Li J."/>
            <person name="Ma L."/>
            <person name="Liu H."/>
            <person name="Zhou Y."/>
            <person name="Zhao J."/>
            <person name="Fang X."/>
            <person name="Li G."/>
            <person name="Fang L."/>
            <person name="Li Y."/>
            <person name="Liu D."/>
            <person name="Zheng H."/>
            <person name="Zhang Y."/>
            <person name="Qin N."/>
            <person name="Li Z."/>
            <person name="Yang G."/>
            <person name="Yang S."/>
            <person name="Bolund L."/>
            <person name="Kristiansen K."/>
            <person name="Zheng H."/>
            <person name="Li S."/>
            <person name="Zhang X."/>
            <person name="Yang H."/>
            <person name="Wang J."/>
            <person name="Sun R."/>
            <person name="Zhang B."/>
            <person name="Jiang S."/>
            <person name="Wang J."/>
            <person name="Du Y."/>
            <person name="Li S."/>
        </authorList>
    </citation>
    <scope>NUCLEOTIDE SEQUENCE [LARGE SCALE GENOMIC DNA]</scope>
    <source>
        <strain evidence="2">cv. 9930</strain>
    </source>
</reference>
<dbReference type="AlphaFoldDB" id="A0A0A0LXV1"/>
<dbReference type="Gramene" id="KGN66690">
    <property type="protein sequence ID" value="KGN66690"/>
    <property type="gene ID" value="Csa_1G659610"/>
</dbReference>
<reference evidence="1 2" key="3">
    <citation type="journal article" date="2010" name="BMC Genomics">
        <title>Transcriptome sequencing and comparative analysis of cucumber flowers with different sex types.</title>
        <authorList>
            <person name="Guo S."/>
            <person name="Zheng Y."/>
            <person name="Joung J.G."/>
            <person name="Liu S."/>
            <person name="Zhang Z."/>
            <person name="Crasta O.R."/>
            <person name="Sobral B.W."/>
            <person name="Xu Y."/>
            <person name="Huang S."/>
            <person name="Fei Z."/>
        </authorList>
    </citation>
    <scope>NUCLEOTIDE SEQUENCE [LARGE SCALE GENOMIC DNA]</scope>
    <source>
        <strain evidence="2">cv. 9930</strain>
    </source>
</reference>
<name>A0A0A0LXV1_CUCSA</name>
<dbReference type="Proteomes" id="UP000029981">
    <property type="component" value="Chromosome 1"/>
</dbReference>
<keyword evidence="2" id="KW-1185">Reference proteome</keyword>
<gene>
    <name evidence="1" type="ORF">Csa_1G659610</name>
</gene>
<evidence type="ECO:0000313" key="2">
    <source>
        <dbReference type="Proteomes" id="UP000029981"/>
    </source>
</evidence>
<sequence length="73" mass="8406">MEGSPLHTSYVRPALPVGDRRPRLFSSFTATQPSPFPSLYCPTSSFSHHFKNRRYLPRSRPRFRLSLAFPLLA</sequence>
<reference evidence="1 2" key="4">
    <citation type="journal article" date="2011" name="BMC Genomics">
        <title>RNA-Seq improves annotation of protein-coding genes in the cucumber genome.</title>
        <authorList>
            <person name="Li Z."/>
            <person name="Zhang Z."/>
            <person name="Yan P."/>
            <person name="Huang S."/>
            <person name="Fei Z."/>
            <person name="Lin K."/>
        </authorList>
    </citation>
    <scope>NUCLEOTIDE SEQUENCE [LARGE SCALE GENOMIC DNA]</scope>
    <source>
        <strain evidence="2">cv. 9930</strain>
    </source>
</reference>
<protein>
    <submittedName>
        <fullName evidence="1">Uncharacterized protein</fullName>
    </submittedName>
</protein>
<reference evidence="1 2" key="2">
    <citation type="journal article" date="2009" name="PLoS ONE">
        <title>An integrated genetic and cytogenetic map of the cucumber genome.</title>
        <authorList>
            <person name="Ren Y."/>
            <person name="Zhang Z."/>
            <person name="Liu J."/>
            <person name="Staub J.E."/>
            <person name="Han Y."/>
            <person name="Cheng Z."/>
            <person name="Li X."/>
            <person name="Lu J."/>
            <person name="Miao H."/>
            <person name="Kang H."/>
            <person name="Xie B."/>
            <person name="Gu X."/>
            <person name="Wang X."/>
            <person name="Du Y."/>
            <person name="Jin W."/>
            <person name="Huang S."/>
        </authorList>
    </citation>
    <scope>NUCLEOTIDE SEQUENCE [LARGE SCALE GENOMIC DNA]</scope>
    <source>
        <strain evidence="2">cv. 9930</strain>
    </source>
</reference>
<evidence type="ECO:0000313" key="1">
    <source>
        <dbReference type="EMBL" id="KGN66690.1"/>
    </source>
</evidence>
<accession>A0A0A0LXV1</accession>